<dbReference type="EMBL" id="DRMH01000011">
    <property type="protein sequence ID" value="HFC96960.1"/>
    <property type="molecule type" value="Genomic_DNA"/>
</dbReference>
<keyword evidence="8 10" id="KW-0057">Aromatic amino acid biosynthesis</keyword>
<evidence type="ECO:0000256" key="8">
    <source>
        <dbReference type="ARBA" id="ARBA00023141"/>
    </source>
</evidence>
<name>A0A7C3GQ21_9BACT</name>
<dbReference type="Proteomes" id="UP000886043">
    <property type="component" value="Unassembled WGS sequence"/>
</dbReference>
<evidence type="ECO:0000256" key="3">
    <source>
        <dbReference type="ARBA" id="ARBA00007571"/>
    </source>
</evidence>
<dbReference type="HAMAP" id="MF_00135">
    <property type="entry name" value="PRAI"/>
    <property type="match status" value="1"/>
</dbReference>
<evidence type="ECO:0000256" key="1">
    <source>
        <dbReference type="ARBA" id="ARBA00001164"/>
    </source>
</evidence>
<dbReference type="GO" id="GO:0000162">
    <property type="term" value="P:L-tryptophan biosynthetic process"/>
    <property type="evidence" value="ECO:0007669"/>
    <property type="project" value="UniProtKB-UniRule"/>
</dbReference>
<dbReference type="InterPro" id="IPR044643">
    <property type="entry name" value="TrpF_fam"/>
</dbReference>
<dbReference type="PANTHER" id="PTHR42894">
    <property type="entry name" value="N-(5'-PHOSPHORIBOSYL)ANTHRANILATE ISOMERASE"/>
    <property type="match status" value="1"/>
</dbReference>
<protein>
    <recommendedName>
        <fullName evidence="5 10">N-(5'-phosphoribosyl)anthranilate isomerase</fullName>
        <shortName evidence="10">PRAI</shortName>
        <ecNumber evidence="4 10">5.3.1.24</ecNumber>
    </recommendedName>
</protein>
<evidence type="ECO:0000256" key="7">
    <source>
        <dbReference type="ARBA" id="ARBA00022822"/>
    </source>
</evidence>
<comment type="pathway">
    <text evidence="2 10">Amino-acid biosynthesis; L-tryptophan biosynthesis; L-tryptophan from chorismate: step 3/5.</text>
</comment>
<comment type="similarity">
    <text evidence="3 10">Belongs to the TrpF family.</text>
</comment>
<dbReference type="NCBIfam" id="NF002298">
    <property type="entry name" value="PRK01222.1-4"/>
    <property type="match status" value="1"/>
</dbReference>
<organism evidence="12">
    <name type="scientific">Thermosulfurimonas dismutans</name>
    <dbReference type="NCBI Taxonomy" id="999894"/>
    <lineage>
        <taxon>Bacteria</taxon>
        <taxon>Pseudomonadati</taxon>
        <taxon>Thermodesulfobacteriota</taxon>
        <taxon>Thermodesulfobacteria</taxon>
        <taxon>Thermodesulfobacteriales</taxon>
        <taxon>Thermodesulfobacteriaceae</taxon>
        <taxon>Thermosulfurimonas</taxon>
    </lineage>
</organism>
<evidence type="ECO:0000256" key="10">
    <source>
        <dbReference type="HAMAP-Rule" id="MF_00135"/>
    </source>
</evidence>
<dbReference type="FunFam" id="3.20.20.70:FF:000075">
    <property type="entry name" value="Tryptophan biosynthesis protein TRP1"/>
    <property type="match status" value="1"/>
</dbReference>
<dbReference type="CDD" id="cd00405">
    <property type="entry name" value="PRAI"/>
    <property type="match status" value="1"/>
</dbReference>
<keyword evidence="9 10" id="KW-0413">Isomerase</keyword>
<evidence type="ECO:0000256" key="6">
    <source>
        <dbReference type="ARBA" id="ARBA00022605"/>
    </source>
</evidence>
<keyword evidence="6 10" id="KW-0028">Amino-acid biosynthesis</keyword>
<proteinExistence type="inferred from homology"/>
<accession>A0A7C3GQ21</accession>
<dbReference type="PANTHER" id="PTHR42894:SF1">
    <property type="entry name" value="N-(5'-PHOSPHORIBOSYL)ANTHRANILATE ISOMERASE"/>
    <property type="match status" value="1"/>
</dbReference>
<gene>
    <name evidence="10" type="primary">trpF</name>
    <name evidence="12" type="ORF">ENJ40_00680</name>
</gene>
<evidence type="ECO:0000259" key="11">
    <source>
        <dbReference type="Pfam" id="PF00697"/>
    </source>
</evidence>
<dbReference type="SUPFAM" id="SSF51366">
    <property type="entry name" value="Ribulose-phoshate binding barrel"/>
    <property type="match status" value="1"/>
</dbReference>
<dbReference type="InterPro" id="IPR013785">
    <property type="entry name" value="Aldolase_TIM"/>
</dbReference>
<comment type="catalytic activity">
    <reaction evidence="1 10">
        <text>N-(5-phospho-beta-D-ribosyl)anthranilate = 1-(2-carboxyphenylamino)-1-deoxy-D-ribulose 5-phosphate</text>
        <dbReference type="Rhea" id="RHEA:21540"/>
        <dbReference type="ChEBI" id="CHEBI:18277"/>
        <dbReference type="ChEBI" id="CHEBI:58613"/>
        <dbReference type="EC" id="5.3.1.24"/>
    </reaction>
</comment>
<sequence length="212" mass="23309">MSSGRVRVKICGITEPETALLAVELGAAALGFIFYPRSPRYLPPPKAREIIALLPPLITTVGVFVDEDPSRIREIMDYVGLDLVQLHGRESPETCALFFPRVIKALRLRGEEDLPQLDSYRGKVRGVLLEPYVKGLPGGTGRTLDWNLALKARDYGLPLILAGGLSPENIRQAVLTVRPYGVDVNSGVEKEPGRKDPERLRALFRALEGLGD</sequence>
<evidence type="ECO:0000256" key="4">
    <source>
        <dbReference type="ARBA" id="ARBA00012572"/>
    </source>
</evidence>
<comment type="caution">
    <text evidence="12">The sequence shown here is derived from an EMBL/GenBank/DDBJ whole genome shotgun (WGS) entry which is preliminary data.</text>
</comment>
<keyword evidence="7 10" id="KW-0822">Tryptophan biosynthesis</keyword>
<evidence type="ECO:0000256" key="2">
    <source>
        <dbReference type="ARBA" id="ARBA00004664"/>
    </source>
</evidence>
<dbReference type="InterPro" id="IPR011060">
    <property type="entry name" value="RibuloseP-bd_barrel"/>
</dbReference>
<feature type="domain" description="N-(5'phosphoribosyl) anthranilate isomerase (PRAI)" evidence="11">
    <location>
        <begin position="8"/>
        <end position="204"/>
    </location>
</feature>
<dbReference type="GO" id="GO:0004640">
    <property type="term" value="F:phosphoribosylanthranilate isomerase activity"/>
    <property type="evidence" value="ECO:0007669"/>
    <property type="project" value="UniProtKB-UniRule"/>
</dbReference>
<dbReference type="InterPro" id="IPR001240">
    <property type="entry name" value="PRAI_dom"/>
</dbReference>
<evidence type="ECO:0000256" key="9">
    <source>
        <dbReference type="ARBA" id="ARBA00023235"/>
    </source>
</evidence>
<evidence type="ECO:0000313" key="12">
    <source>
        <dbReference type="EMBL" id="HFC96960.1"/>
    </source>
</evidence>
<dbReference type="Gene3D" id="3.20.20.70">
    <property type="entry name" value="Aldolase class I"/>
    <property type="match status" value="1"/>
</dbReference>
<evidence type="ECO:0000256" key="5">
    <source>
        <dbReference type="ARBA" id="ARBA00022272"/>
    </source>
</evidence>
<reference evidence="12" key="1">
    <citation type="journal article" date="2020" name="mSystems">
        <title>Genome- and Community-Level Interaction Insights into Carbon Utilization and Element Cycling Functions of Hydrothermarchaeota in Hydrothermal Sediment.</title>
        <authorList>
            <person name="Zhou Z."/>
            <person name="Liu Y."/>
            <person name="Xu W."/>
            <person name="Pan J."/>
            <person name="Luo Z.H."/>
            <person name="Li M."/>
        </authorList>
    </citation>
    <scope>NUCLEOTIDE SEQUENCE [LARGE SCALE GENOMIC DNA]</scope>
    <source>
        <strain evidence="12">HyVt-483</strain>
    </source>
</reference>
<dbReference type="EC" id="5.3.1.24" evidence="4 10"/>
<dbReference type="UniPathway" id="UPA00035">
    <property type="reaction ID" value="UER00042"/>
</dbReference>
<dbReference type="AlphaFoldDB" id="A0A7C3GQ21"/>
<dbReference type="Pfam" id="PF00697">
    <property type="entry name" value="PRAI"/>
    <property type="match status" value="1"/>
</dbReference>